<dbReference type="AlphaFoldDB" id="A0A5C5YX76"/>
<feature type="transmembrane region" description="Helical" evidence="1">
    <location>
        <begin position="24"/>
        <end position="44"/>
    </location>
</feature>
<dbReference type="RefSeq" id="WP_146394825.1">
    <property type="nucleotide sequence ID" value="NZ_SJPJ01000001.1"/>
</dbReference>
<reference evidence="2 3" key="1">
    <citation type="submission" date="2019-02" db="EMBL/GenBank/DDBJ databases">
        <title>Deep-cultivation of Planctomycetes and their phenomic and genomic characterization uncovers novel biology.</title>
        <authorList>
            <person name="Wiegand S."/>
            <person name="Jogler M."/>
            <person name="Boedeker C."/>
            <person name="Pinto D."/>
            <person name="Vollmers J."/>
            <person name="Rivas-Marin E."/>
            <person name="Kohn T."/>
            <person name="Peeters S.H."/>
            <person name="Heuer A."/>
            <person name="Rast P."/>
            <person name="Oberbeckmann S."/>
            <person name="Bunk B."/>
            <person name="Jeske O."/>
            <person name="Meyerdierks A."/>
            <person name="Storesund J.E."/>
            <person name="Kallscheuer N."/>
            <person name="Luecker S."/>
            <person name="Lage O.M."/>
            <person name="Pohl T."/>
            <person name="Merkel B.J."/>
            <person name="Hornburger P."/>
            <person name="Mueller R.-W."/>
            <person name="Bruemmer F."/>
            <person name="Labrenz M."/>
            <person name="Spormann A.M."/>
            <person name="Op Den Camp H."/>
            <person name="Overmann J."/>
            <person name="Amann R."/>
            <person name="Jetten M.S.M."/>
            <person name="Mascher T."/>
            <person name="Medema M.H."/>
            <person name="Devos D.P."/>
            <person name="Kaster A.-K."/>
            <person name="Ovreas L."/>
            <person name="Rohde M."/>
            <person name="Galperin M.Y."/>
            <person name="Jogler C."/>
        </authorList>
    </citation>
    <scope>NUCLEOTIDE SEQUENCE [LARGE SCALE GENOMIC DNA]</scope>
    <source>
        <strain evidence="2 3">CA13</strain>
    </source>
</reference>
<evidence type="ECO:0000256" key="1">
    <source>
        <dbReference type="SAM" id="Phobius"/>
    </source>
</evidence>
<keyword evidence="1" id="KW-1133">Transmembrane helix</keyword>
<dbReference type="Proteomes" id="UP000315010">
    <property type="component" value="Unassembled WGS sequence"/>
</dbReference>
<accession>A0A5C5YX76</accession>
<evidence type="ECO:0000313" key="3">
    <source>
        <dbReference type="Proteomes" id="UP000315010"/>
    </source>
</evidence>
<dbReference type="EMBL" id="SJPJ01000001">
    <property type="protein sequence ID" value="TWT79658.1"/>
    <property type="molecule type" value="Genomic_DNA"/>
</dbReference>
<gene>
    <name evidence="2" type="ORF">CA13_10640</name>
</gene>
<evidence type="ECO:0000313" key="2">
    <source>
        <dbReference type="EMBL" id="TWT79658.1"/>
    </source>
</evidence>
<feature type="transmembrane region" description="Helical" evidence="1">
    <location>
        <begin position="85"/>
        <end position="103"/>
    </location>
</feature>
<proteinExistence type="predicted"/>
<protein>
    <submittedName>
        <fullName evidence="2">Uncharacterized protein</fullName>
    </submittedName>
</protein>
<organism evidence="2 3">
    <name type="scientific">Novipirellula herctigrandis</name>
    <dbReference type="NCBI Taxonomy" id="2527986"/>
    <lineage>
        <taxon>Bacteria</taxon>
        <taxon>Pseudomonadati</taxon>
        <taxon>Planctomycetota</taxon>
        <taxon>Planctomycetia</taxon>
        <taxon>Pirellulales</taxon>
        <taxon>Pirellulaceae</taxon>
        <taxon>Novipirellula</taxon>
    </lineage>
</organism>
<keyword evidence="3" id="KW-1185">Reference proteome</keyword>
<keyword evidence="1" id="KW-0472">Membrane</keyword>
<sequence>MGVSLHHLYDIFTEGFLPYRGAPLFFNAFWTSLAFVDLAVPLFLAVGRFRLAIVSAVGIMTLDVCINTFFAFKYRDSVYPGNIDLVAQTAFFLFVIVSAPLAWRWAVSGRQNVG</sequence>
<name>A0A5C5YX76_9BACT</name>
<dbReference type="OrthoDB" id="5119582at2"/>
<feature type="transmembrane region" description="Helical" evidence="1">
    <location>
        <begin position="51"/>
        <end position="73"/>
    </location>
</feature>
<keyword evidence="1" id="KW-0812">Transmembrane</keyword>
<comment type="caution">
    <text evidence="2">The sequence shown here is derived from an EMBL/GenBank/DDBJ whole genome shotgun (WGS) entry which is preliminary data.</text>
</comment>